<keyword evidence="3" id="KW-1185">Reference proteome</keyword>
<organism evidence="2 3">
    <name type="scientific">Rozella allomycis (strain CSF55)</name>
    <dbReference type="NCBI Taxonomy" id="988480"/>
    <lineage>
        <taxon>Eukaryota</taxon>
        <taxon>Fungi</taxon>
        <taxon>Fungi incertae sedis</taxon>
        <taxon>Cryptomycota</taxon>
        <taxon>Cryptomycota incertae sedis</taxon>
        <taxon>Rozella</taxon>
    </lineage>
</organism>
<dbReference type="EMBL" id="KE561110">
    <property type="protein sequence ID" value="EPZ32819.1"/>
    <property type="molecule type" value="Genomic_DNA"/>
</dbReference>
<evidence type="ECO:0000313" key="2">
    <source>
        <dbReference type="EMBL" id="EPZ32819.1"/>
    </source>
</evidence>
<dbReference type="AlphaFoldDB" id="A0A075AW99"/>
<gene>
    <name evidence="2" type="ORF">O9G_004090</name>
</gene>
<evidence type="ECO:0000313" key="3">
    <source>
        <dbReference type="Proteomes" id="UP000030755"/>
    </source>
</evidence>
<proteinExistence type="predicted"/>
<accession>A0A075AW99</accession>
<evidence type="ECO:0000256" key="1">
    <source>
        <dbReference type="SAM" id="MobiDB-lite"/>
    </source>
</evidence>
<dbReference type="Proteomes" id="UP000030755">
    <property type="component" value="Unassembled WGS sequence"/>
</dbReference>
<dbReference type="HOGENOM" id="CLU_2016512_0_0_1"/>
<reference evidence="2 3" key="1">
    <citation type="journal article" date="2013" name="Curr. Biol.">
        <title>Shared signatures of parasitism and phylogenomics unite Cryptomycota and microsporidia.</title>
        <authorList>
            <person name="James T.Y."/>
            <person name="Pelin A."/>
            <person name="Bonen L."/>
            <person name="Ahrendt S."/>
            <person name="Sain D."/>
            <person name="Corradi N."/>
            <person name="Stajich J.E."/>
        </authorList>
    </citation>
    <scope>NUCLEOTIDE SEQUENCE [LARGE SCALE GENOMIC DNA]</scope>
    <source>
        <strain evidence="2 3">CSF55</strain>
    </source>
</reference>
<name>A0A075AW99_ROZAC</name>
<protein>
    <submittedName>
        <fullName evidence="2">Uncharacterized protein</fullName>
    </submittedName>
</protein>
<sequence length="123" mass="14268">MRKSIFKEAQELKMKREINKIYRADPSHREKEHKKSRSTKTDISLLNEISAMKKSNMKKIDIAKAVSFFFSGFFPHSGSSYDNKNMRVHFLCSHLDHNVDTVATSIVDFVDEESSDTDYETKS</sequence>
<feature type="compositionally biased region" description="Basic and acidic residues" evidence="1">
    <location>
        <begin position="17"/>
        <end position="30"/>
    </location>
</feature>
<feature type="region of interest" description="Disordered" evidence="1">
    <location>
        <begin position="17"/>
        <end position="40"/>
    </location>
</feature>